<reference evidence="2" key="1">
    <citation type="journal article" date="2008" name="J. Bacteriol.">
        <title>Genome sequence of the fish pathogen Renibacterium salmoninarum suggests reductive evolution away from an environmental Arthrobacter ancestor.</title>
        <authorList>
            <person name="Wiens G.D."/>
            <person name="Rockey D.D."/>
            <person name="Wu Z."/>
            <person name="Chang J."/>
            <person name="Levy R."/>
            <person name="Crane S."/>
            <person name="Chen D.S."/>
            <person name="Capri G.R."/>
            <person name="Burnett J.R."/>
            <person name="Sudheesh P.S."/>
            <person name="Schipma M.J."/>
            <person name="Burd H."/>
            <person name="Bhattacharyya A."/>
            <person name="Rhodes L.D."/>
            <person name="Kaul R."/>
            <person name="Strom M.S."/>
        </authorList>
    </citation>
    <scope>NUCLEOTIDE SEQUENCE [LARGE SCALE GENOMIC DNA]</scope>
    <source>
        <strain evidence="2">ATCC 33209 / DSM 20767 / JCM 11484 / NBRC 15589 / NCIMB 2235</strain>
    </source>
</reference>
<dbReference type="Pfam" id="PF10698">
    <property type="entry name" value="DUF2505"/>
    <property type="match status" value="1"/>
</dbReference>
<name>A9WU25_RENSM</name>
<organism evidence="1 2">
    <name type="scientific">Renibacterium salmoninarum (strain ATCC 33209 / DSM 20767 / JCM 11484 / NBRC 15589 / NCIMB 2235)</name>
    <dbReference type="NCBI Taxonomy" id="288705"/>
    <lineage>
        <taxon>Bacteria</taxon>
        <taxon>Bacillati</taxon>
        <taxon>Actinomycetota</taxon>
        <taxon>Actinomycetes</taxon>
        <taxon>Micrococcales</taxon>
        <taxon>Micrococcaceae</taxon>
        <taxon>Renibacterium</taxon>
    </lineage>
</organism>
<gene>
    <name evidence="1" type="ordered locus">RSal33209_2973</name>
</gene>
<evidence type="ECO:0008006" key="3">
    <source>
        <dbReference type="Google" id="ProtNLM"/>
    </source>
</evidence>
<dbReference type="RefSeq" id="WP_012246340.1">
    <property type="nucleotide sequence ID" value="NC_010168.1"/>
</dbReference>
<dbReference type="AlphaFoldDB" id="A9WU25"/>
<keyword evidence="2" id="KW-1185">Reference proteome</keyword>
<evidence type="ECO:0000313" key="2">
    <source>
        <dbReference type="Proteomes" id="UP000002007"/>
    </source>
</evidence>
<dbReference type="Proteomes" id="UP000002007">
    <property type="component" value="Chromosome"/>
</dbReference>
<dbReference type="KEGG" id="rsa:RSal33209_2973"/>
<dbReference type="HOGENOM" id="CLU_104590_1_0_11"/>
<protein>
    <recommendedName>
        <fullName evidence="3">DUF2505 domain-containing protein</fullName>
    </recommendedName>
</protein>
<proteinExistence type="predicted"/>
<dbReference type="eggNOG" id="COG3832">
    <property type="taxonomic scope" value="Bacteria"/>
</dbReference>
<dbReference type="STRING" id="288705.RSal33209_2973"/>
<sequence length="167" mass="17508">MALTSTASLPANVERVVELFASEDFARQVSEAAGGTLESFEISGETSGAFQTTTARSLPSDRLPDFAKKFFGARLTMQQKENWSAPAADGSREVKISAKISGVPVEANLVQRLNADGEQTQIQMAGSVTSSIPFFGEKIAKAAEPAIGKALNLQVSEALKVLGGTAS</sequence>
<dbReference type="InterPro" id="IPR019639">
    <property type="entry name" value="DUF2505"/>
</dbReference>
<evidence type="ECO:0000313" key="1">
    <source>
        <dbReference type="EMBL" id="ABY24695.1"/>
    </source>
</evidence>
<accession>A9WU25</accession>
<dbReference type="EMBL" id="CP000910">
    <property type="protein sequence ID" value="ABY24695.1"/>
    <property type="molecule type" value="Genomic_DNA"/>
</dbReference>